<dbReference type="GeneID" id="75186024"/>
<comment type="caution">
    <text evidence="2">The sequence shown here is derived from an EMBL/GenBank/DDBJ whole genome shotgun (WGS) entry which is preliminary data.</text>
</comment>
<evidence type="ECO:0000313" key="2">
    <source>
        <dbReference type="EMBL" id="TGG78497.1"/>
    </source>
</evidence>
<feature type="region of interest" description="Disordered" evidence="1">
    <location>
        <begin position="106"/>
        <end position="135"/>
    </location>
</feature>
<accession>A0A8H1L9I8</accession>
<evidence type="ECO:0000256" key="1">
    <source>
        <dbReference type="SAM" id="MobiDB-lite"/>
    </source>
</evidence>
<organism evidence="2 3">
    <name type="scientific">Streptomyces albus</name>
    <dbReference type="NCBI Taxonomy" id="1888"/>
    <lineage>
        <taxon>Bacteria</taxon>
        <taxon>Bacillati</taxon>
        <taxon>Actinomycetota</taxon>
        <taxon>Actinomycetes</taxon>
        <taxon>Kitasatosporales</taxon>
        <taxon>Streptomycetaceae</taxon>
        <taxon>Streptomyces</taxon>
    </lineage>
</organism>
<gene>
    <name evidence="2" type="ORF">D8771_25245</name>
</gene>
<dbReference type="RefSeq" id="WP_135567492.1">
    <property type="nucleotide sequence ID" value="NZ_CP103061.1"/>
</dbReference>
<name>A0A8H1L9I8_9ACTN</name>
<dbReference type="EMBL" id="RCIY01000087">
    <property type="protein sequence ID" value="TGG78497.1"/>
    <property type="molecule type" value="Genomic_DNA"/>
</dbReference>
<evidence type="ECO:0000313" key="3">
    <source>
        <dbReference type="Proteomes" id="UP000298111"/>
    </source>
</evidence>
<protein>
    <submittedName>
        <fullName evidence="2">Uncharacterized protein</fullName>
    </submittedName>
</protein>
<dbReference type="AlphaFoldDB" id="A0A8H1L9I8"/>
<reference evidence="2 3" key="1">
    <citation type="submission" date="2018-10" db="EMBL/GenBank/DDBJ databases">
        <title>Isolation of pseudouridimycin from Streptomyces albus DSM 40763.</title>
        <authorList>
            <person name="Rosenqvist P."/>
            <person name="Metsae-Ketelae M."/>
            <person name="Virta P."/>
        </authorList>
    </citation>
    <scope>NUCLEOTIDE SEQUENCE [LARGE SCALE GENOMIC DNA]</scope>
    <source>
        <strain evidence="2 3">DSM 40763</strain>
    </source>
</reference>
<proteinExistence type="predicted"/>
<sequence length="135" mass="15399">MWWAWGGEPPDKDGWTVEHLTPAVATDMLETYLNLVEDRREDPSLYTRPDEAEDDMNAMDEYAAVLRLTLLADPAEAARALRAERRSLARLDARWSWTYAALVRRPGRHRTTRPPMSPPGQKSAEVPLRSAECTH</sequence>
<dbReference type="Proteomes" id="UP000298111">
    <property type="component" value="Unassembled WGS sequence"/>
</dbReference>